<gene>
    <name evidence="1" type="ORF">LCGC14_2795680</name>
</gene>
<proteinExistence type="predicted"/>
<evidence type="ECO:0000313" key="1">
    <source>
        <dbReference type="EMBL" id="KKK83209.1"/>
    </source>
</evidence>
<dbReference type="EMBL" id="LAZR01052330">
    <property type="protein sequence ID" value="KKK83209.1"/>
    <property type="molecule type" value="Genomic_DNA"/>
</dbReference>
<sequence>MTILDAERALMEKAFIDAYDDKNPHVTHPFVILEDGIIVVVAEGDSLAKRYPLQQVVRTVLGDVRIVL</sequence>
<comment type="caution">
    <text evidence="1">The sequence shown here is derived from an EMBL/GenBank/DDBJ whole genome shotgun (WGS) entry which is preliminary data.</text>
</comment>
<reference evidence="1" key="1">
    <citation type="journal article" date="2015" name="Nature">
        <title>Complex archaea that bridge the gap between prokaryotes and eukaryotes.</title>
        <authorList>
            <person name="Spang A."/>
            <person name="Saw J.H."/>
            <person name="Jorgensen S.L."/>
            <person name="Zaremba-Niedzwiedzka K."/>
            <person name="Martijn J."/>
            <person name="Lind A.E."/>
            <person name="van Eijk R."/>
            <person name="Schleper C."/>
            <person name="Guy L."/>
            <person name="Ettema T.J."/>
        </authorList>
    </citation>
    <scope>NUCLEOTIDE SEQUENCE</scope>
</reference>
<dbReference type="AlphaFoldDB" id="A0A0F9AXV0"/>
<protein>
    <submittedName>
        <fullName evidence="1">Uncharacterized protein</fullName>
    </submittedName>
</protein>
<name>A0A0F9AXV0_9ZZZZ</name>
<accession>A0A0F9AXV0</accession>
<organism evidence="1">
    <name type="scientific">marine sediment metagenome</name>
    <dbReference type="NCBI Taxonomy" id="412755"/>
    <lineage>
        <taxon>unclassified sequences</taxon>
        <taxon>metagenomes</taxon>
        <taxon>ecological metagenomes</taxon>
    </lineage>
</organism>